<feature type="compositionally biased region" description="Basic and acidic residues" evidence="1">
    <location>
        <begin position="96"/>
        <end position="105"/>
    </location>
</feature>
<dbReference type="Gramene" id="BGIOSGA019430-TA">
    <property type="protein sequence ID" value="BGIOSGA019430-PA"/>
    <property type="gene ID" value="BGIOSGA019430"/>
</dbReference>
<evidence type="ECO:0000313" key="3">
    <source>
        <dbReference type="Proteomes" id="UP000007015"/>
    </source>
</evidence>
<keyword evidence="3" id="KW-1185">Reference proteome</keyword>
<gene>
    <name evidence="2" type="ORF">OsI_19057</name>
</gene>
<sequence length="105" mass="11232">MASAQRRGEILAQFNELRAHLHQVAGGEAAFQARLREVKKRQPVARAVAIGGEGLQGRVQVHQVTGWRIHGGGLDYFAKSQSGSELESTGGGVGKDGYHPSHTDC</sequence>
<organism evidence="2 3">
    <name type="scientific">Oryza sativa subsp. indica</name>
    <name type="common">Rice</name>
    <dbReference type="NCBI Taxonomy" id="39946"/>
    <lineage>
        <taxon>Eukaryota</taxon>
        <taxon>Viridiplantae</taxon>
        <taxon>Streptophyta</taxon>
        <taxon>Embryophyta</taxon>
        <taxon>Tracheophyta</taxon>
        <taxon>Spermatophyta</taxon>
        <taxon>Magnoliopsida</taxon>
        <taxon>Liliopsida</taxon>
        <taxon>Poales</taxon>
        <taxon>Poaceae</taxon>
        <taxon>BOP clade</taxon>
        <taxon>Oryzoideae</taxon>
        <taxon>Oryzeae</taxon>
        <taxon>Oryzinae</taxon>
        <taxon>Oryza</taxon>
        <taxon>Oryza sativa</taxon>
    </lineage>
</organism>
<protein>
    <submittedName>
        <fullName evidence="2">Uncharacterized protein</fullName>
    </submittedName>
</protein>
<reference evidence="2 3" key="1">
    <citation type="journal article" date="2005" name="PLoS Biol.">
        <title>The genomes of Oryza sativa: a history of duplications.</title>
        <authorList>
            <person name="Yu J."/>
            <person name="Wang J."/>
            <person name="Lin W."/>
            <person name="Li S."/>
            <person name="Li H."/>
            <person name="Zhou J."/>
            <person name="Ni P."/>
            <person name="Dong W."/>
            <person name="Hu S."/>
            <person name="Zeng C."/>
            <person name="Zhang J."/>
            <person name="Zhang Y."/>
            <person name="Li R."/>
            <person name="Xu Z."/>
            <person name="Li S."/>
            <person name="Li X."/>
            <person name="Zheng H."/>
            <person name="Cong L."/>
            <person name="Lin L."/>
            <person name="Yin J."/>
            <person name="Geng J."/>
            <person name="Li G."/>
            <person name="Shi J."/>
            <person name="Liu J."/>
            <person name="Lv H."/>
            <person name="Li J."/>
            <person name="Wang J."/>
            <person name="Deng Y."/>
            <person name="Ran L."/>
            <person name="Shi X."/>
            <person name="Wang X."/>
            <person name="Wu Q."/>
            <person name="Li C."/>
            <person name="Ren X."/>
            <person name="Wang J."/>
            <person name="Wang X."/>
            <person name="Li D."/>
            <person name="Liu D."/>
            <person name="Zhang X."/>
            <person name="Ji Z."/>
            <person name="Zhao W."/>
            <person name="Sun Y."/>
            <person name="Zhang Z."/>
            <person name="Bao J."/>
            <person name="Han Y."/>
            <person name="Dong L."/>
            <person name="Ji J."/>
            <person name="Chen P."/>
            <person name="Wu S."/>
            <person name="Liu J."/>
            <person name="Xiao Y."/>
            <person name="Bu D."/>
            <person name="Tan J."/>
            <person name="Yang L."/>
            <person name="Ye C."/>
            <person name="Zhang J."/>
            <person name="Xu J."/>
            <person name="Zhou Y."/>
            <person name="Yu Y."/>
            <person name="Zhang B."/>
            <person name="Zhuang S."/>
            <person name="Wei H."/>
            <person name="Liu B."/>
            <person name="Lei M."/>
            <person name="Yu H."/>
            <person name="Li Y."/>
            <person name="Xu H."/>
            <person name="Wei S."/>
            <person name="He X."/>
            <person name="Fang L."/>
            <person name="Zhang Z."/>
            <person name="Zhang Y."/>
            <person name="Huang X."/>
            <person name="Su Z."/>
            <person name="Tong W."/>
            <person name="Li J."/>
            <person name="Tong Z."/>
            <person name="Li S."/>
            <person name="Ye J."/>
            <person name="Wang L."/>
            <person name="Fang L."/>
            <person name="Lei T."/>
            <person name="Chen C."/>
            <person name="Chen H."/>
            <person name="Xu Z."/>
            <person name="Li H."/>
            <person name="Huang H."/>
            <person name="Zhang F."/>
            <person name="Xu H."/>
            <person name="Li N."/>
            <person name="Zhao C."/>
            <person name="Li S."/>
            <person name="Dong L."/>
            <person name="Huang Y."/>
            <person name="Li L."/>
            <person name="Xi Y."/>
            <person name="Qi Q."/>
            <person name="Li W."/>
            <person name="Zhang B."/>
            <person name="Hu W."/>
            <person name="Zhang Y."/>
            <person name="Tian X."/>
            <person name="Jiao Y."/>
            <person name="Liang X."/>
            <person name="Jin J."/>
            <person name="Gao L."/>
            <person name="Zheng W."/>
            <person name="Hao B."/>
            <person name="Liu S."/>
            <person name="Wang W."/>
            <person name="Yuan L."/>
            <person name="Cao M."/>
            <person name="McDermott J."/>
            <person name="Samudrala R."/>
            <person name="Wang J."/>
            <person name="Wong G.K."/>
            <person name="Yang H."/>
        </authorList>
    </citation>
    <scope>NUCLEOTIDE SEQUENCE [LARGE SCALE GENOMIC DNA]</scope>
    <source>
        <strain evidence="3">cv. 93-11</strain>
    </source>
</reference>
<dbReference type="EMBL" id="CM000130">
    <property type="protein sequence ID" value="EEC78800.1"/>
    <property type="molecule type" value="Genomic_DNA"/>
</dbReference>
<proteinExistence type="predicted"/>
<dbReference type="HOGENOM" id="CLU_2241069_0_0_1"/>
<accession>B8AZP0</accession>
<evidence type="ECO:0000313" key="2">
    <source>
        <dbReference type="EMBL" id="EEC78800.1"/>
    </source>
</evidence>
<feature type="region of interest" description="Disordered" evidence="1">
    <location>
        <begin position="81"/>
        <end position="105"/>
    </location>
</feature>
<evidence type="ECO:0000256" key="1">
    <source>
        <dbReference type="SAM" id="MobiDB-lite"/>
    </source>
</evidence>
<dbReference type="OMA" id="YRDEFKF"/>
<name>B8AZP0_ORYSI</name>
<dbReference type="Proteomes" id="UP000007015">
    <property type="component" value="Chromosome 5"/>
</dbReference>
<dbReference type="AlphaFoldDB" id="B8AZP0"/>